<evidence type="ECO:0000256" key="4">
    <source>
        <dbReference type="ARBA" id="ARBA00023015"/>
    </source>
</evidence>
<dbReference type="Pfam" id="PF09606">
    <property type="entry name" value="Med15_N"/>
    <property type="match status" value="1"/>
</dbReference>
<dbReference type="Proteomes" id="UP000710432">
    <property type="component" value="Unassembled WGS sequence"/>
</dbReference>
<evidence type="ECO:0000256" key="2">
    <source>
        <dbReference type="ARBA" id="ARBA00009807"/>
    </source>
</evidence>
<evidence type="ECO:0000256" key="9">
    <source>
        <dbReference type="ARBA" id="ARBA00065024"/>
    </source>
</evidence>
<evidence type="ECO:0000256" key="3">
    <source>
        <dbReference type="ARBA" id="ARBA00019613"/>
    </source>
</evidence>
<feature type="compositionally biased region" description="Low complexity" evidence="11">
    <location>
        <begin position="210"/>
        <end position="230"/>
    </location>
</feature>
<evidence type="ECO:0000259" key="14">
    <source>
        <dbReference type="Pfam" id="PF21539"/>
    </source>
</evidence>
<keyword evidence="7 10" id="KW-0539">Nucleus</keyword>
<comment type="subunit">
    <text evidence="9">Component of the Mediator complex, which is composed of MED1, MED4, MED6, MED7, MED8, MED9, MED10, MED11, MED12, MED13, MED13L, MED14, MED15, MED16, MED17, MED18, MED19, MED20, MED21, MED22, MED23, MED24, MED25, MED26, MED27, MED29, MED30, MED31, CCNC, CDK8 and CDC2L6/CDK11. The MED12, MED13, CCNC and CDK8 subunits form a distinct module termed the CDK8 module. Mediator containing the CDK8 module is less active than Mediator lacking this module in supporting transcriptional activation. Individual preparations of the Mediator complex lacking one or more distinct subunits have been variously termed ARC, CRSP, DRIP, PC2, SMCC and TRAP. Interacts with SMAD2, SMAD3, SREBF1 and SREBF2. Interacts with WWTR1. Interacts with TRIM11.</text>
</comment>
<evidence type="ECO:0000313" key="16">
    <source>
        <dbReference type="Proteomes" id="UP000710432"/>
    </source>
</evidence>
<dbReference type="EMBL" id="JAATJU010024428">
    <property type="protein sequence ID" value="KAH0505615.1"/>
    <property type="molecule type" value="Genomic_DNA"/>
</dbReference>
<keyword evidence="4 10" id="KW-0805">Transcription regulation</keyword>
<feature type="domain" description="ARC105/Med15 mediator subunit central" evidence="13">
    <location>
        <begin position="309"/>
        <end position="361"/>
    </location>
</feature>
<keyword evidence="6 10" id="KW-0804">Transcription</keyword>
<dbReference type="InterPro" id="IPR048386">
    <property type="entry name" value="Med15_C"/>
</dbReference>
<feature type="compositionally biased region" description="Polar residues" evidence="11">
    <location>
        <begin position="292"/>
        <end position="310"/>
    </location>
</feature>
<dbReference type="Gene3D" id="1.10.246.20">
    <property type="entry name" value="Coactivator CBP, KIX domain"/>
    <property type="match status" value="1"/>
</dbReference>
<protein>
    <recommendedName>
        <fullName evidence="3 10">Mediator of RNA polymerase II transcription subunit 15</fullName>
    </recommendedName>
    <alternativeName>
        <fullName evidence="10">Mediator complex subunit 15</fullName>
    </alternativeName>
</protein>
<evidence type="ECO:0000256" key="1">
    <source>
        <dbReference type="ARBA" id="ARBA00004123"/>
    </source>
</evidence>
<dbReference type="AlphaFoldDB" id="A0A8J6KP04"/>
<feature type="compositionally biased region" description="Low complexity" evidence="11">
    <location>
        <begin position="244"/>
        <end position="263"/>
    </location>
</feature>
<dbReference type="PANTHER" id="PTHR31804">
    <property type="entry name" value="MEDIATOR OF RNA POLYMERASE II TRANSCRIPTION SUBUNIT 15"/>
    <property type="match status" value="1"/>
</dbReference>
<comment type="caution">
    <text evidence="15">The sequence shown here is derived from an EMBL/GenBank/DDBJ whole genome shotgun (WGS) entry which is preliminary data.</text>
</comment>
<dbReference type="Pfam" id="PF21539">
    <property type="entry name" value="Med15_C"/>
    <property type="match status" value="1"/>
</dbReference>
<dbReference type="Pfam" id="PF21538">
    <property type="entry name" value="Med15_M"/>
    <property type="match status" value="2"/>
</dbReference>
<comment type="similarity">
    <text evidence="2 10">Belongs to the Mediator complex subunit 15 family.</text>
</comment>
<feature type="domain" description="Mediator of RNA polymerase II transcription subunit 15 N-terminal" evidence="12">
    <location>
        <begin position="2"/>
        <end position="47"/>
    </location>
</feature>
<dbReference type="InterPro" id="IPR019087">
    <property type="entry name" value="Med15_N"/>
</dbReference>
<evidence type="ECO:0000256" key="7">
    <source>
        <dbReference type="ARBA" id="ARBA00023242"/>
    </source>
</evidence>
<feature type="compositionally biased region" description="Pro residues" evidence="11">
    <location>
        <begin position="231"/>
        <end position="243"/>
    </location>
</feature>
<keyword evidence="5 10" id="KW-0010">Activator</keyword>
<evidence type="ECO:0000259" key="13">
    <source>
        <dbReference type="Pfam" id="PF21538"/>
    </source>
</evidence>
<evidence type="ECO:0000256" key="10">
    <source>
        <dbReference type="RuleBase" id="RU364148"/>
    </source>
</evidence>
<dbReference type="PANTHER" id="PTHR31804:SF3">
    <property type="entry name" value="MEDIATOR OF RNA POLYMERASE II TRANSCRIPTION SUBUNIT 15"/>
    <property type="match status" value="1"/>
</dbReference>
<organism evidence="15 16">
    <name type="scientific">Microtus ochrogaster</name>
    <name type="common">Prairie vole</name>
    <dbReference type="NCBI Taxonomy" id="79684"/>
    <lineage>
        <taxon>Eukaryota</taxon>
        <taxon>Metazoa</taxon>
        <taxon>Chordata</taxon>
        <taxon>Craniata</taxon>
        <taxon>Vertebrata</taxon>
        <taxon>Euteleostomi</taxon>
        <taxon>Mammalia</taxon>
        <taxon>Eutheria</taxon>
        <taxon>Euarchontoglires</taxon>
        <taxon>Glires</taxon>
        <taxon>Rodentia</taxon>
        <taxon>Myomorpha</taxon>
        <taxon>Muroidea</taxon>
        <taxon>Cricetidae</taxon>
        <taxon>Arvicolinae</taxon>
        <taxon>Microtus</taxon>
    </lineage>
</organism>
<name>A0A8J6KP04_MICOH</name>
<evidence type="ECO:0000256" key="6">
    <source>
        <dbReference type="ARBA" id="ARBA00023163"/>
    </source>
</evidence>
<dbReference type="InterPro" id="IPR036529">
    <property type="entry name" value="KIX_dom_sf"/>
</dbReference>
<dbReference type="InterPro" id="IPR048385">
    <property type="entry name" value="Med15_central"/>
</dbReference>
<comment type="subcellular location">
    <subcellularLocation>
        <location evidence="1 10">Nucleus</location>
    </subcellularLocation>
</comment>
<evidence type="ECO:0000259" key="12">
    <source>
        <dbReference type="Pfam" id="PF09606"/>
    </source>
</evidence>
<feature type="region of interest" description="Disordered" evidence="11">
    <location>
        <begin position="185"/>
        <end position="311"/>
    </location>
</feature>
<dbReference type="GO" id="GO:0006355">
    <property type="term" value="P:regulation of DNA-templated transcription"/>
    <property type="evidence" value="ECO:0007669"/>
    <property type="project" value="InterPro"/>
</dbReference>
<feature type="compositionally biased region" description="Polar residues" evidence="11">
    <location>
        <begin position="187"/>
        <end position="209"/>
    </location>
</feature>
<accession>A0A8J6KP04</accession>
<comment type="function">
    <text evidence="8">Component of the Mediator complex, a coactivator involved in the regulated transcription of nearly all RNA polymerase II-dependent genes. Mediator functions as a bridge to convey information from gene-specific regulatory proteins to the basal RNA polymerase II transcription machinery. Mediator is recruited to promoters by direct interactions with regulatory proteins and serves as a scaffold for the assembly of a functional preinitiation complex with RNA polymerase II and the general transcription factors. Required for cholesterol-dependent gene regulation. Positively regulates the Nodal signaling pathway.</text>
</comment>
<dbReference type="GO" id="GO:0005654">
    <property type="term" value="C:nucleoplasm"/>
    <property type="evidence" value="ECO:0007669"/>
    <property type="project" value="UniProtKB-ARBA"/>
</dbReference>
<evidence type="ECO:0000256" key="11">
    <source>
        <dbReference type="SAM" id="MobiDB-lite"/>
    </source>
</evidence>
<reference evidence="15" key="1">
    <citation type="submission" date="2020-03" db="EMBL/GenBank/DDBJ databases">
        <title>Studies in the Genomics of Life Span.</title>
        <authorList>
            <person name="Glass D."/>
        </authorList>
    </citation>
    <scope>NUCLEOTIDE SEQUENCE</scope>
    <source>
        <strain evidence="15">LTLLF</strain>
        <tissue evidence="15">Muscle</tissue>
    </source>
</reference>
<feature type="domain" description="ARC105/Med15 mediator subunit central" evidence="13">
    <location>
        <begin position="401"/>
        <end position="475"/>
    </location>
</feature>
<sequence>MRKAGVAHSKSSKDMESHVFLKAKTRDEYLSLVARLIIHFRDIHPMNALQSLTGGPTAGATGIGMPPRGPGQSLGGMGGLGAMGQPMSLSGQPPPGTSGMAPHGMAVVSTATPQSSKLPFPSSFKVRAPMVVQQPQVQPQVQQVQPQVQQQAAVQTAQAAQMVAPGVQMIAEALAQGGMHVRARFPPTSTMSAGPSSSISLGGQPTAQVSQSSLTMLSSPSPGQQVQTPQSMPPPPQPSPQPGSQPNSNVSSGPAPSPSSFLPSPSPQPSQSPVTARTPQNFSVPSPGPLNTPVNPSSVMSPAGSSQAEEQQYLDKLKQLSKYIEPLRRMINKIDKNEDRKKDLSKMKSLLDILTDPSKRLLRLTRVLWAQLQLCALIVKTNPNEAYQKLMDDIGLPGFHRLCPPAIGCPLKTLQKCEIALEKLKNDMAVPTPPPPPVLPTKQQDLCQPLLDAVLANIRSPVFNHSLYRTFVPAMMAIHGPPIVSPVVCSRKRRFEDEERQSIPNVLQGEVARLDPKFLVNLDPSHCSNNGAVHLICKLDDKDLPSVPPLELSVPADYPAQSPMWIDRQWQYDANPFLQSVHRCMTSRLLQLPDKHSVTALLNTWAQSIHQACLSAA</sequence>
<dbReference type="GO" id="GO:0003712">
    <property type="term" value="F:transcription coregulator activity"/>
    <property type="evidence" value="ECO:0007669"/>
    <property type="project" value="InterPro"/>
</dbReference>
<evidence type="ECO:0000313" key="15">
    <source>
        <dbReference type="EMBL" id="KAH0505615.1"/>
    </source>
</evidence>
<proteinExistence type="inferred from homology"/>
<evidence type="ECO:0000256" key="8">
    <source>
        <dbReference type="ARBA" id="ARBA00054847"/>
    </source>
</evidence>
<evidence type="ECO:0000256" key="5">
    <source>
        <dbReference type="ARBA" id="ARBA00023159"/>
    </source>
</evidence>
<gene>
    <name evidence="10" type="primary">MED15</name>
    <name evidence="15" type="ORF">LTLLF_177095</name>
</gene>
<feature type="domain" description="ARC105/Med15 mediator subunit C-terminal" evidence="14">
    <location>
        <begin position="503"/>
        <end position="611"/>
    </location>
</feature>
<dbReference type="FunFam" id="1.10.246.20:FF:000002">
    <property type="entry name" value="Mediator of RNA polymerase II transcription subunit 15"/>
    <property type="match status" value="1"/>
</dbReference>
<feature type="compositionally biased region" description="Polar residues" evidence="11">
    <location>
        <begin position="274"/>
        <end position="284"/>
    </location>
</feature>